<feature type="domain" description="Amidase" evidence="2">
    <location>
        <begin position="64"/>
        <end position="557"/>
    </location>
</feature>
<evidence type="ECO:0000256" key="1">
    <source>
        <dbReference type="SAM" id="SignalP"/>
    </source>
</evidence>
<dbReference type="PANTHER" id="PTHR42678">
    <property type="entry name" value="AMIDASE"/>
    <property type="match status" value="1"/>
</dbReference>
<dbReference type="Gene3D" id="3.90.1300.10">
    <property type="entry name" value="Amidase signature (AS) domain"/>
    <property type="match status" value="1"/>
</dbReference>
<gene>
    <name evidence="3" type="ORF">RDB_LOCUS164578</name>
</gene>
<keyword evidence="1" id="KW-0732">Signal</keyword>
<dbReference type="Pfam" id="PF01425">
    <property type="entry name" value="Amidase"/>
    <property type="match status" value="1"/>
</dbReference>
<dbReference type="SUPFAM" id="SSF75304">
    <property type="entry name" value="Amidase signature (AS) enzymes"/>
    <property type="match status" value="1"/>
</dbReference>
<name>A0A8H3E8T2_9AGAM</name>
<feature type="chain" id="PRO_5034339024" description="Amidase domain-containing protein" evidence="1">
    <location>
        <begin position="25"/>
        <end position="604"/>
    </location>
</feature>
<evidence type="ECO:0000259" key="2">
    <source>
        <dbReference type="Pfam" id="PF01425"/>
    </source>
</evidence>
<protein>
    <recommendedName>
        <fullName evidence="2">Amidase domain-containing protein</fullName>
    </recommendedName>
</protein>
<accession>A0A8H3E8T2</accession>
<comment type="caution">
    <text evidence="3">The sequence shown here is derived from an EMBL/GenBank/DDBJ whole genome shotgun (WGS) entry which is preliminary data.</text>
</comment>
<organism evidence="3 4">
    <name type="scientific">Rhizoctonia solani</name>
    <dbReference type="NCBI Taxonomy" id="456999"/>
    <lineage>
        <taxon>Eukaryota</taxon>
        <taxon>Fungi</taxon>
        <taxon>Dikarya</taxon>
        <taxon>Basidiomycota</taxon>
        <taxon>Agaricomycotina</taxon>
        <taxon>Agaricomycetes</taxon>
        <taxon>Cantharellales</taxon>
        <taxon>Ceratobasidiaceae</taxon>
        <taxon>Rhizoctonia</taxon>
    </lineage>
</organism>
<feature type="signal peptide" evidence="1">
    <location>
        <begin position="1"/>
        <end position="24"/>
    </location>
</feature>
<proteinExistence type="predicted"/>
<reference evidence="3" key="1">
    <citation type="submission" date="2021-01" db="EMBL/GenBank/DDBJ databases">
        <authorList>
            <person name="Kaushik A."/>
        </authorList>
    </citation>
    <scope>NUCLEOTIDE SEQUENCE</scope>
    <source>
        <strain evidence="3">AG5</strain>
    </source>
</reference>
<dbReference type="PANTHER" id="PTHR42678:SF34">
    <property type="entry name" value="OS04G0183300 PROTEIN"/>
    <property type="match status" value="1"/>
</dbReference>
<dbReference type="AlphaFoldDB" id="A0A8H3E8T2"/>
<evidence type="ECO:0000313" key="4">
    <source>
        <dbReference type="Proteomes" id="UP000663827"/>
    </source>
</evidence>
<dbReference type="Proteomes" id="UP000663827">
    <property type="component" value="Unassembled WGS sequence"/>
</dbReference>
<evidence type="ECO:0000313" key="3">
    <source>
        <dbReference type="EMBL" id="CAE7219344.1"/>
    </source>
</evidence>
<dbReference type="InterPro" id="IPR023631">
    <property type="entry name" value="Amidase_dom"/>
</dbReference>
<sequence length="604" mass="64974">MQPWIGLCFFSCFIIGVILPGASCSGPTSSLVPCSETSRFPDLYEASIRELECGLDNGYFTSVDLVKAYIKRIEQVNHKGPKLRAVLEINPRVLEQAALLDHERSNGAKRSPLHGIPMLVKDNIATWADEGMNTTAGSYALLGSIVPGDATVITKLRKAGAILLGKSNMSEWAAFRDWGLDSGWSGRGGQTTSPYYPGADPCGSSSGSGVATAIGLAAASLGTETDGSIICPSSYNNLIGIKPTVGLTSRAGVIPITLHQDTIGPMTRNVADAAIILSVIAGYDPKDNYTSTAPPIIPDYTSFLDPNAIRGKRFGVPRKVFTDDLATGNHPSINVEFNKALNTIRSLGGVVVDPADIPSVASADDWFMRILLPMYMVDFKVDLNEYFNSLNFIPTNVTTLEHLIAFNNNFPQLEQPGSYKGQSLFIESQKTKGYNASYFAALETKLKLGREEGIDAALRSHNLDALVLPSNGLTTAIAAMAAYPIVSGKAQFMVESTSLATDMVPVPLGFHPENVEIVTSSPSRGIFTTAAPHTFFPAPGMPFGLAFLGTAYSEPDLIGFAYAYEQKTRTRLGRRAFFSAIPSTQLEDLAKFSSTKNRLYSQFV</sequence>
<dbReference type="InterPro" id="IPR036928">
    <property type="entry name" value="AS_sf"/>
</dbReference>
<dbReference type="EMBL" id="CAJNJQ010005517">
    <property type="protein sequence ID" value="CAE7219344.1"/>
    <property type="molecule type" value="Genomic_DNA"/>
</dbReference>